<dbReference type="AlphaFoldDB" id="Q17LD9"/>
<protein>
    <submittedName>
        <fullName evidence="1">AAEL001376-PA</fullName>
    </submittedName>
</protein>
<reference evidence="1" key="2">
    <citation type="journal article" date="2007" name="Science">
        <title>Genome sequence of Aedes aegypti, a major arbovirus vector.</title>
        <authorList>
            <person name="Nene V."/>
            <person name="Wortman J.R."/>
            <person name="Lawson D."/>
            <person name="Haas B."/>
            <person name="Kodira C."/>
            <person name="Tu Z.J."/>
            <person name="Loftus B."/>
            <person name="Xi Z."/>
            <person name="Megy K."/>
            <person name="Grabherr M."/>
            <person name="Ren Q."/>
            <person name="Zdobnov E.M."/>
            <person name="Lobo N.F."/>
            <person name="Campbell K.S."/>
            <person name="Brown S.E."/>
            <person name="Bonaldo M.F."/>
            <person name="Zhu J."/>
            <person name="Sinkins S.P."/>
            <person name="Hogenkamp D.G."/>
            <person name="Amedeo P."/>
            <person name="Arensburger P."/>
            <person name="Atkinson P.W."/>
            <person name="Bidwell S."/>
            <person name="Biedler J."/>
            <person name="Birney E."/>
            <person name="Bruggner R.V."/>
            <person name="Costas J."/>
            <person name="Coy M.R."/>
            <person name="Crabtree J."/>
            <person name="Crawford M."/>
            <person name="Debruyn B."/>
            <person name="Decaprio D."/>
            <person name="Eiglmeier K."/>
            <person name="Eisenstadt E."/>
            <person name="El-Dorry H."/>
            <person name="Gelbart W.M."/>
            <person name="Gomes S.L."/>
            <person name="Hammond M."/>
            <person name="Hannick L.I."/>
            <person name="Hogan J.R."/>
            <person name="Holmes M.H."/>
            <person name="Jaffe D."/>
            <person name="Johnston J.S."/>
            <person name="Kennedy R.C."/>
            <person name="Koo H."/>
            <person name="Kravitz S."/>
            <person name="Kriventseva E.V."/>
            <person name="Kulp D."/>
            <person name="Labutti K."/>
            <person name="Lee E."/>
            <person name="Li S."/>
            <person name="Lovin D.D."/>
            <person name="Mao C."/>
            <person name="Mauceli E."/>
            <person name="Menck C.F."/>
            <person name="Miller J.R."/>
            <person name="Montgomery P."/>
            <person name="Mori A."/>
            <person name="Nascimento A.L."/>
            <person name="Naveira H.F."/>
            <person name="Nusbaum C."/>
            <person name="O'leary S."/>
            <person name="Orvis J."/>
            <person name="Pertea M."/>
            <person name="Quesneville H."/>
            <person name="Reidenbach K.R."/>
            <person name="Rogers Y.H."/>
            <person name="Roth C.W."/>
            <person name="Schneider J.R."/>
            <person name="Schatz M."/>
            <person name="Shumway M."/>
            <person name="Stanke M."/>
            <person name="Stinson E.O."/>
            <person name="Tubio J.M."/>
            <person name="Vanzee J.P."/>
            <person name="Verjovski-Almeida S."/>
            <person name="Werner D."/>
            <person name="White O."/>
            <person name="Wyder S."/>
            <person name="Zeng Q."/>
            <person name="Zhao Q."/>
            <person name="Zhao Y."/>
            <person name="Hill C.A."/>
            <person name="Raikhel A.S."/>
            <person name="Soares M.B."/>
            <person name="Knudson D.L."/>
            <person name="Lee N.H."/>
            <person name="Galagan J."/>
            <person name="Salzberg S.L."/>
            <person name="Paulsen I.T."/>
            <person name="Dimopoulos G."/>
            <person name="Collins F.H."/>
            <person name="Birren B."/>
            <person name="Fraser-Liggett C.M."/>
            <person name="Severson D.W."/>
        </authorList>
    </citation>
    <scope>NUCLEOTIDE SEQUENCE [LARGE SCALE GENOMIC DNA]</scope>
    <source>
        <strain evidence="1">Liverpool</strain>
    </source>
</reference>
<dbReference type="Proteomes" id="UP000682892">
    <property type="component" value="Unassembled WGS sequence"/>
</dbReference>
<reference evidence="1" key="3">
    <citation type="submission" date="2012-09" db="EMBL/GenBank/DDBJ databases">
        <authorList>
            <consortium name="VectorBase"/>
        </authorList>
    </citation>
    <scope>NUCLEOTIDE SEQUENCE</scope>
    <source>
        <strain evidence="1">Liverpool</strain>
    </source>
</reference>
<name>Q17LD9_AEDAE</name>
<evidence type="ECO:0000313" key="2">
    <source>
        <dbReference type="Proteomes" id="UP000682892"/>
    </source>
</evidence>
<evidence type="ECO:0000313" key="1">
    <source>
        <dbReference type="EMBL" id="EAT47523.1"/>
    </source>
</evidence>
<gene>
    <name evidence="1" type="ORF">AaeL_AAEL001376</name>
</gene>
<sequence length="68" mass="7450">HHWKLCDSVSPAKTKKGALVITQSNRTTSKQKISCNHVISIHPQGSFPVRIASSFSIHNNVHSESASE</sequence>
<feature type="non-terminal residue" evidence="1">
    <location>
        <position position="68"/>
    </location>
</feature>
<proteinExistence type="predicted"/>
<accession>Q17LD9</accession>
<dbReference type="EMBL" id="CH477216">
    <property type="protein sequence ID" value="EAT47523.1"/>
    <property type="molecule type" value="Genomic_DNA"/>
</dbReference>
<dbReference type="PaxDb" id="7159-AAEL001376-PA"/>
<organism evidence="1 2">
    <name type="scientific">Aedes aegypti</name>
    <name type="common">Yellowfever mosquito</name>
    <name type="synonym">Culex aegypti</name>
    <dbReference type="NCBI Taxonomy" id="7159"/>
    <lineage>
        <taxon>Eukaryota</taxon>
        <taxon>Metazoa</taxon>
        <taxon>Ecdysozoa</taxon>
        <taxon>Arthropoda</taxon>
        <taxon>Hexapoda</taxon>
        <taxon>Insecta</taxon>
        <taxon>Pterygota</taxon>
        <taxon>Neoptera</taxon>
        <taxon>Endopterygota</taxon>
        <taxon>Diptera</taxon>
        <taxon>Nematocera</taxon>
        <taxon>Culicoidea</taxon>
        <taxon>Culicidae</taxon>
        <taxon>Culicinae</taxon>
        <taxon>Aedini</taxon>
        <taxon>Aedes</taxon>
        <taxon>Stegomyia</taxon>
    </lineage>
</organism>
<feature type="non-terminal residue" evidence="1">
    <location>
        <position position="1"/>
    </location>
</feature>
<reference evidence="1" key="1">
    <citation type="submission" date="2005-10" db="EMBL/GenBank/DDBJ databases">
        <authorList>
            <person name="Loftus B.J."/>
            <person name="Nene V.M."/>
            <person name="Hannick L.I."/>
            <person name="Bidwell S."/>
            <person name="Haas B."/>
            <person name="Amedeo P."/>
            <person name="Orvis J."/>
            <person name="Wortman J.R."/>
            <person name="White O.R."/>
            <person name="Salzberg S."/>
            <person name="Shumway M."/>
            <person name="Koo H."/>
            <person name="Zhao Y."/>
            <person name="Holmes M."/>
            <person name="Miller J."/>
            <person name="Schatz M."/>
            <person name="Pop M."/>
            <person name="Pai G."/>
            <person name="Utterback T."/>
            <person name="Rogers Y.-H."/>
            <person name="Kravitz S."/>
            <person name="Fraser C.M."/>
        </authorList>
    </citation>
    <scope>NUCLEOTIDE SEQUENCE</scope>
    <source>
        <strain evidence="1">Liverpool</strain>
    </source>
</reference>